<evidence type="ECO:0000259" key="3">
    <source>
        <dbReference type="Pfam" id="PF00884"/>
    </source>
</evidence>
<dbReference type="Pfam" id="PF00884">
    <property type="entry name" value="Sulfatase"/>
    <property type="match status" value="1"/>
</dbReference>
<organism evidence="4">
    <name type="scientific">marine metagenome</name>
    <dbReference type="NCBI Taxonomy" id="408172"/>
    <lineage>
        <taxon>unclassified sequences</taxon>
        <taxon>metagenomes</taxon>
        <taxon>ecological metagenomes</taxon>
    </lineage>
</organism>
<evidence type="ECO:0000256" key="1">
    <source>
        <dbReference type="ARBA" id="ARBA00022723"/>
    </source>
</evidence>
<dbReference type="PANTHER" id="PTHR45953">
    <property type="entry name" value="IDURONATE 2-SULFATASE"/>
    <property type="match status" value="1"/>
</dbReference>
<dbReference type="InterPro" id="IPR017850">
    <property type="entry name" value="Alkaline_phosphatase_core_sf"/>
</dbReference>
<dbReference type="CDD" id="cd16028">
    <property type="entry name" value="PMH"/>
    <property type="match status" value="1"/>
</dbReference>
<reference evidence="4" key="1">
    <citation type="submission" date="2018-05" db="EMBL/GenBank/DDBJ databases">
        <authorList>
            <person name="Lanie J.A."/>
            <person name="Ng W.-L."/>
            <person name="Kazmierczak K.M."/>
            <person name="Andrzejewski T.M."/>
            <person name="Davidsen T.M."/>
            <person name="Wayne K.J."/>
            <person name="Tettelin H."/>
            <person name="Glass J.I."/>
            <person name="Rusch D."/>
            <person name="Podicherti R."/>
            <person name="Tsui H.-C.T."/>
            <person name="Winkler M.E."/>
        </authorList>
    </citation>
    <scope>NUCLEOTIDE SEQUENCE</scope>
</reference>
<protein>
    <recommendedName>
        <fullName evidence="3">Sulfatase N-terminal domain-containing protein</fullName>
    </recommendedName>
</protein>
<evidence type="ECO:0000256" key="2">
    <source>
        <dbReference type="ARBA" id="ARBA00022801"/>
    </source>
</evidence>
<accession>A0A381PLZ9</accession>
<dbReference type="AlphaFoldDB" id="A0A381PLZ9"/>
<dbReference type="GO" id="GO:0046872">
    <property type="term" value="F:metal ion binding"/>
    <property type="evidence" value="ECO:0007669"/>
    <property type="project" value="UniProtKB-KW"/>
</dbReference>
<keyword evidence="1" id="KW-0479">Metal-binding</keyword>
<sequence length="533" mass="61212">MGKNRKNVLFITADQWRGDCLGCIGHPVVQTPNLDQLAMQGVLFRKHYTQAVPCGPSRASLYTGLYAMNHRSVNNGTPLNNRFTNIAREVRKLGYDPTLFGYTDTSADPREFHQEDPLLTTYEGMIPGMSSGVTLTNNQRPWIAELIAKGFDHSLNRYSVYDPKPNYPGAKERGSTFSPAVYSDEDSSVAFLTDEMLKWLSVREDENWFVHLSYLRPHPPWIAPEPYNTMYDPSDVPKPIRRETLESESKQHALLKMLHDLIPRNEFFTDKLDGPAAKTSEQDVLQARATYYSLMTEVDHHLGRVLTYLKESGQYKSTLIVFTSDHGEHLGDHYLFDKLGYFDQAYSIPLIIQTPETSGRSSDKSAVQGTQVEVFTEAVDVMPTILEWLEAEIPEECNGRSLLPFVHGNIPDNWRTEVHWEYDFRGIGSYQPMIEQRFGLSPDQCSLTVLRDENYKYIHMTALPPLLFDLQEDPEEFVNRANDPDFQEIMLEYAQKMLSWQMLHRDRTLVNMNMESGTLVDWKGPRFLGKIEE</sequence>
<keyword evidence="2" id="KW-0378">Hydrolase</keyword>
<dbReference type="PANTHER" id="PTHR45953:SF1">
    <property type="entry name" value="IDURONATE 2-SULFATASE"/>
    <property type="match status" value="1"/>
</dbReference>
<dbReference type="InterPro" id="IPR000917">
    <property type="entry name" value="Sulfatase_N"/>
</dbReference>
<dbReference type="GO" id="GO:0005737">
    <property type="term" value="C:cytoplasm"/>
    <property type="evidence" value="ECO:0007669"/>
    <property type="project" value="TreeGrafter"/>
</dbReference>
<dbReference type="Gene3D" id="3.40.720.10">
    <property type="entry name" value="Alkaline Phosphatase, subunit A"/>
    <property type="match status" value="1"/>
</dbReference>
<name>A0A381PLZ9_9ZZZZ</name>
<dbReference type="EMBL" id="UINC01000985">
    <property type="protein sequence ID" value="SUZ66483.1"/>
    <property type="molecule type" value="Genomic_DNA"/>
</dbReference>
<proteinExistence type="predicted"/>
<dbReference type="SUPFAM" id="SSF53649">
    <property type="entry name" value="Alkaline phosphatase-like"/>
    <property type="match status" value="1"/>
</dbReference>
<dbReference type="GO" id="GO:0008484">
    <property type="term" value="F:sulfuric ester hydrolase activity"/>
    <property type="evidence" value="ECO:0007669"/>
    <property type="project" value="TreeGrafter"/>
</dbReference>
<gene>
    <name evidence="4" type="ORF">METZ01_LOCUS19337</name>
</gene>
<feature type="domain" description="Sulfatase N-terminal" evidence="3">
    <location>
        <begin position="6"/>
        <end position="389"/>
    </location>
</feature>
<evidence type="ECO:0000313" key="4">
    <source>
        <dbReference type="EMBL" id="SUZ66483.1"/>
    </source>
</evidence>